<gene>
    <name evidence="2" type="ORF">SVIM_LOCUS282934</name>
</gene>
<feature type="region of interest" description="Disordered" evidence="1">
    <location>
        <begin position="38"/>
        <end position="69"/>
    </location>
</feature>
<reference evidence="2" key="1">
    <citation type="submission" date="2019-03" db="EMBL/GenBank/DDBJ databases">
        <authorList>
            <person name="Mank J."/>
            <person name="Almeida P."/>
        </authorList>
    </citation>
    <scope>NUCLEOTIDE SEQUENCE</scope>
    <source>
        <strain evidence="2">78183</strain>
    </source>
</reference>
<name>A0A6N2MBQ6_SALVM</name>
<proteinExistence type="predicted"/>
<sequence length="88" mass="9731">MSIISGFQLMHRDRIHLKLVSEEQRSKFAGKPSTLVPLAVGQDASSPSAPPPGKRQLGTGRQRRWTKASRRIHLSGISLSTAPVFQVW</sequence>
<organism evidence="2">
    <name type="scientific">Salix viminalis</name>
    <name type="common">Common osier</name>
    <name type="synonym">Basket willow</name>
    <dbReference type="NCBI Taxonomy" id="40686"/>
    <lineage>
        <taxon>Eukaryota</taxon>
        <taxon>Viridiplantae</taxon>
        <taxon>Streptophyta</taxon>
        <taxon>Embryophyta</taxon>
        <taxon>Tracheophyta</taxon>
        <taxon>Spermatophyta</taxon>
        <taxon>Magnoliopsida</taxon>
        <taxon>eudicotyledons</taxon>
        <taxon>Gunneridae</taxon>
        <taxon>Pentapetalae</taxon>
        <taxon>rosids</taxon>
        <taxon>fabids</taxon>
        <taxon>Malpighiales</taxon>
        <taxon>Salicaceae</taxon>
        <taxon>Saliceae</taxon>
        <taxon>Salix</taxon>
    </lineage>
</organism>
<dbReference type="AlphaFoldDB" id="A0A6N2MBQ6"/>
<dbReference type="EMBL" id="CAADRP010001619">
    <property type="protein sequence ID" value="VFU45291.1"/>
    <property type="molecule type" value="Genomic_DNA"/>
</dbReference>
<protein>
    <submittedName>
        <fullName evidence="2">Uncharacterized protein</fullName>
    </submittedName>
</protein>
<accession>A0A6N2MBQ6</accession>
<evidence type="ECO:0000313" key="2">
    <source>
        <dbReference type="EMBL" id="VFU45291.1"/>
    </source>
</evidence>
<evidence type="ECO:0000256" key="1">
    <source>
        <dbReference type="SAM" id="MobiDB-lite"/>
    </source>
</evidence>